<dbReference type="AlphaFoldDB" id="A0A6G0XVI3"/>
<dbReference type="Pfam" id="PF00730">
    <property type="entry name" value="HhH-GPD"/>
    <property type="match status" value="1"/>
</dbReference>
<evidence type="ECO:0000256" key="10">
    <source>
        <dbReference type="ARBA" id="ARBA00023204"/>
    </source>
</evidence>
<keyword evidence="13" id="KW-0539">Nucleus</keyword>
<dbReference type="PANTHER" id="PTHR43286:SF1">
    <property type="entry name" value="ENDONUCLEASE III-LIKE PROTEIN 1"/>
    <property type="match status" value="1"/>
</dbReference>
<dbReference type="GO" id="GO:0000703">
    <property type="term" value="F:oxidized pyrimidine nucleobase lesion DNA N-glycosylase activity"/>
    <property type="evidence" value="ECO:0007669"/>
    <property type="project" value="UniProtKB-UniRule"/>
</dbReference>
<dbReference type="Pfam" id="PF00633">
    <property type="entry name" value="HHH"/>
    <property type="match status" value="1"/>
</dbReference>
<comment type="function">
    <text evidence="13">Bifunctional DNA N-glycosylase with associated apurinic/apyrimidinic (AP) lyase function that catalyzes the first step in base excision repair (BER), the primary repair pathway for the repair of oxidative DNA damage. The DNA N-glycosylase activity releases the damaged DNA base from DNA by cleaving the N-glycosidic bond, leaving an AP site. The AP lyase activity cleaves the phosphodiester bond 3' to the AP site by a beta-elimination. Primarily recognizes and repairs oxidative base damage of pyrimidines.</text>
</comment>
<dbReference type="CDD" id="cd00056">
    <property type="entry name" value="ENDO3c"/>
    <property type="match status" value="1"/>
</dbReference>
<evidence type="ECO:0000256" key="6">
    <source>
        <dbReference type="ARBA" id="ARBA00022801"/>
    </source>
</evidence>
<name>A0A6G0XVI3_9STRA</name>
<comment type="subcellular location">
    <subcellularLocation>
        <location evidence="13">Nucleus</location>
    </subcellularLocation>
    <subcellularLocation>
        <location evidence="13">Mitochondrion</location>
    </subcellularLocation>
</comment>
<evidence type="ECO:0000256" key="7">
    <source>
        <dbReference type="ARBA" id="ARBA00022946"/>
    </source>
</evidence>
<evidence type="ECO:0000256" key="13">
    <source>
        <dbReference type="HAMAP-Rule" id="MF_03183"/>
    </source>
</evidence>
<keyword evidence="7" id="KW-0809">Transit peptide</keyword>
<protein>
    <recommendedName>
        <fullName evidence="13">Endonuclease III homolog</fullName>
        <ecNumber evidence="13">3.2.2.-</ecNumber>
        <ecNumber evidence="13">4.2.99.18</ecNumber>
    </recommendedName>
    <alternativeName>
        <fullName evidence="13">Bifunctional DNA N-glycosylase/DNA-(apurinic or apyrimidinic site) lyase</fullName>
        <shortName evidence="13">DNA glycosylase/AP lyase</shortName>
    </alternativeName>
</protein>
<evidence type="ECO:0000256" key="9">
    <source>
        <dbReference type="ARBA" id="ARBA00023014"/>
    </source>
</evidence>
<comment type="caution">
    <text evidence="15">The sequence shown here is derived from an EMBL/GenBank/DDBJ whole genome shotgun (WGS) entry which is preliminary data.</text>
</comment>
<evidence type="ECO:0000256" key="2">
    <source>
        <dbReference type="ARBA" id="ARBA00008343"/>
    </source>
</evidence>
<dbReference type="GO" id="GO:0005739">
    <property type="term" value="C:mitochondrion"/>
    <property type="evidence" value="ECO:0007669"/>
    <property type="project" value="UniProtKB-SubCell"/>
</dbReference>
<keyword evidence="6 13" id="KW-0378">Hydrolase</keyword>
<evidence type="ECO:0000256" key="12">
    <source>
        <dbReference type="ARBA" id="ARBA00023295"/>
    </source>
</evidence>
<dbReference type="GO" id="GO:0003677">
    <property type="term" value="F:DNA binding"/>
    <property type="evidence" value="ECO:0007669"/>
    <property type="project" value="UniProtKB-UniRule"/>
</dbReference>
<dbReference type="SUPFAM" id="SSF48150">
    <property type="entry name" value="DNA-glycosylase"/>
    <property type="match status" value="1"/>
</dbReference>
<evidence type="ECO:0000256" key="5">
    <source>
        <dbReference type="ARBA" id="ARBA00022763"/>
    </source>
</evidence>
<evidence type="ECO:0000313" key="16">
    <source>
        <dbReference type="Proteomes" id="UP000481153"/>
    </source>
</evidence>
<dbReference type="GO" id="GO:0051539">
    <property type="term" value="F:4 iron, 4 sulfur cluster binding"/>
    <property type="evidence" value="ECO:0007669"/>
    <property type="project" value="UniProtKB-KW"/>
</dbReference>
<proteinExistence type="inferred from homology"/>
<dbReference type="InterPro" id="IPR003651">
    <property type="entry name" value="Endonuclease3_FeS-loop_motif"/>
</dbReference>
<evidence type="ECO:0000256" key="1">
    <source>
        <dbReference type="ARBA" id="ARBA00001966"/>
    </source>
</evidence>
<dbReference type="InterPro" id="IPR004035">
    <property type="entry name" value="Endouclease-III_FeS-bd_BS"/>
</dbReference>
<evidence type="ECO:0000256" key="4">
    <source>
        <dbReference type="ARBA" id="ARBA00022723"/>
    </source>
</evidence>
<evidence type="ECO:0000256" key="11">
    <source>
        <dbReference type="ARBA" id="ARBA00023239"/>
    </source>
</evidence>
<dbReference type="FunFam" id="1.10.1670.10:FF:000026">
    <property type="entry name" value="Endonuclease III homolog"/>
    <property type="match status" value="1"/>
</dbReference>
<evidence type="ECO:0000256" key="3">
    <source>
        <dbReference type="ARBA" id="ARBA00022485"/>
    </source>
</evidence>
<dbReference type="InterPro" id="IPR003265">
    <property type="entry name" value="HhH-GPD_domain"/>
</dbReference>
<evidence type="ECO:0000313" key="15">
    <source>
        <dbReference type="EMBL" id="KAF0744469.1"/>
    </source>
</evidence>
<sequence>MHLRSHNLLQKTVQIVPKQRQSMAAKAKQVAAVKSPLKRSRKAEQVKEDEHVKAEPVSDVKQEILNHTITPIKLEYDVKAEISSELHATPAKRAKREPENWKLIWDKIKTMREEHPAAVDSEGCETFNDLTLDPPVRRFHVLVACMLSSQTKDPVTAAAMGRLRAHGLTIDSMLEIDEKELANILRPVGFFNNKAKYIKQTCAILQEKYGSDIPPTYDELVALPGVGPKMAHLTMSCAWENTVGICVDVHVHRISNRLGWAHTWGKNGKSQDPEKTRRELEEWLPYEHWNDINMLLVGFGQQICLPVNPKCAECSISDICPSAFKKKAP</sequence>
<dbReference type="InterPro" id="IPR023170">
    <property type="entry name" value="HhH_base_excis_C"/>
</dbReference>
<keyword evidence="5 13" id="KW-0227">DNA damage</keyword>
<keyword evidence="13" id="KW-0496">Mitochondrion</keyword>
<dbReference type="SMART" id="SM00525">
    <property type="entry name" value="FES"/>
    <property type="match status" value="1"/>
</dbReference>
<dbReference type="GO" id="GO:0005634">
    <property type="term" value="C:nucleus"/>
    <property type="evidence" value="ECO:0007669"/>
    <property type="project" value="UniProtKB-SubCell"/>
</dbReference>
<evidence type="ECO:0000256" key="8">
    <source>
        <dbReference type="ARBA" id="ARBA00023004"/>
    </source>
</evidence>
<dbReference type="HAMAP" id="MF_03183">
    <property type="entry name" value="Endonuclease_III_Nth"/>
    <property type="match status" value="1"/>
</dbReference>
<comment type="catalytic activity">
    <reaction evidence="13">
        <text>2'-deoxyribonucleotide-(2'-deoxyribose 5'-phosphate)-2'-deoxyribonucleotide-DNA = a 3'-end 2'-deoxyribonucleotide-(2,3-dehydro-2,3-deoxyribose 5'-phosphate)-DNA + a 5'-end 5'-phospho-2'-deoxyribonucleoside-DNA + H(+)</text>
        <dbReference type="Rhea" id="RHEA:66592"/>
        <dbReference type="Rhea" id="RHEA-COMP:13180"/>
        <dbReference type="Rhea" id="RHEA-COMP:16897"/>
        <dbReference type="Rhea" id="RHEA-COMP:17067"/>
        <dbReference type="ChEBI" id="CHEBI:15378"/>
        <dbReference type="ChEBI" id="CHEBI:136412"/>
        <dbReference type="ChEBI" id="CHEBI:157695"/>
        <dbReference type="ChEBI" id="CHEBI:167181"/>
        <dbReference type="EC" id="4.2.99.18"/>
    </reaction>
</comment>
<dbReference type="Gene3D" id="1.10.340.30">
    <property type="entry name" value="Hypothetical protein, domain 2"/>
    <property type="match status" value="1"/>
</dbReference>
<dbReference type="FunFam" id="1.10.340.30:FF:000005">
    <property type="entry name" value="Endonuclease III-like protein 1"/>
    <property type="match status" value="1"/>
</dbReference>
<dbReference type="EMBL" id="VJMJ01000009">
    <property type="protein sequence ID" value="KAF0744469.1"/>
    <property type="molecule type" value="Genomic_DNA"/>
</dbReference>
<dbReference type="VEuPathDB" id="FungiDB:AeMF1_010418"/>
<accession>A0A6G0XVI3</accession>
<gene>
    <name evidence="13" type="primary">NTH1</name>
    <name evidence="15" type="ORF">Ae201684_000946</name>
</gene>
<keyword evidence="16" id="KW-1185">Reference proteome</keyword>
<feature type="domain" description="HhH-GPD" evidence="14">
    <location>
        <begin position="147"/>
        <end position="302"/>
    </location>
</feature>
<reference evidence="15 16" key="1">
    <citation type="submission" date="2019-07" db="EMBL/GenBank/DDBJ databases">
        <title>Genomics analysis of Aphanomyces spp. identifies a new class of oomycete effector associated with host adaptation.</title>
        <authorList>
            <person name="Gaulin E."/>
        </authorList>
    </citation>
    <scope>NUCLEOTIDE SEQUENCE [LARGE SCALE GENOMIC DNA]</scope>
    <source>
        <strain evidence="15 16">ATCC 201684</strain>
    </source>
</reference>
<dbReference type="Proteomes" id="UP000481153">
    <property type="component" value="Unassembled WGS sequence"/>
</dbReference>
<dbReference type="SMART" id="SM00478">
    <property type="entry name" value="ENDO3c"/>
    <property type="match status" value="1"/>
</dbReference>
<keyword evidence="8" id="KW-0408">Iron</keyword>
<dbReference type="GO" id="GO:0006285">
    <property type="term" value="P:base-excision repair, AP site formation"/>
    <property type="evidence" value="ECO:0007669"/>
    <property type="project" value="UniProtKB-UniRule"/>
</dbReference>
<keyword evidence="11 13" id="KW-0456">Lyase</keyword>
<keyword evidence="12 13" id="KW-0326">Glycosidase</keyword>
<dbReference type="GO" id="GO:0140078">
    <property type="term" value="F:class I DNA-(apurinic or apyrimidinic site) endonuclease activity"/>
    <property type="evidence" value="ECO:0007669"/>
    <property type="project" value="UniProtKB-EC"/>
</dbReference>
<comment type="caution">
    <text evidence="13">Lacks conserved residue(s) required for the propagation of feature annotation.</text>
</comment>
<dbReference type="EC" id="4.2.99.18" evidence="13"/>
<dbReference type="Pfam" id="PF10576">
    <property type="entry name" value="EndIII_4Fe-2S"/>
    <property type="match status" value="1"/>
</dbReference>
<dbReference type="InterPro" id="IPR000445">
    <property type="entry name" value="HhH_motif"/>
</dbReference>
<dbReference type="InterPro" id="IPR011257">
    <property type="entry name" value="DNA_glycosylase"/>
</dbReference>
<evidence type="ECO:0000259" key="14">
    <source>
        <dbReference type="SMART" id="SM00478"/>
    </source>
</evidence>
<keyword evidence="9" id="KW-0411">Iron-sulfur</keyword>
<dbReference type="Gene3D" id="1.10.1670.10">
    <property type="entry name" value="Helix-hairpin-Helix base-excision DNA repair enzymes (C-terminal)"/>
    <property type="match status" value="1"/>
</dbReference>
<dbReference type="GO" id="GO:0046872">
    <property type="term" value="F:metal ion binding"/>
    <property type="evidence" value="ECO:0007669"/>
    <property type="project" value="UniProtKB-KW"/>
</dbReference>
<dbReference type="PANTHER" id="PTHR43286">
    <property type="entry name" value="ENDONUCLEASE III-LIKE PROTEIN 1"/>
    <property type="match status" value="1"/>
</dbReference>
<dbReference type="GO" id="GO:0006289">
    <property type="term" value="P:nucleotide-excision repair"/>
    <property type="evidence" value="ECO:0007669"/>
    <property type="project" value="TreeGrafter"/>
</dbReference>
<dbReference type="InterPro" id="IPR030841">
    <property type="entry name" value="NTH1"/>
</dbReference>
<keyword evidence="10 13" id="KW-0234">DNA repair</keyword>
<keyword evidence="4" id="KW-0479">Metal-binding</keyword>
<organism evidence="15 16">
    <name type="scientific">Aphanomyces euteiches</name>
    <dbReference type="NCBI Taxonomy" id="100861"/>
    <lineage>
        <taxon>Eukaryota</taxon>
        <taxon>Sar</taxon>
        <taxon>Stramenopiles</taxon>
        <taxon>Oomycota</taxon>
        <taxon>Saprolegniomycetes</taxon>
        <taxon>Saprolegniales</taxon>
        <taxon>Verrucalvaceae</taxon>
        <taxon>Aphanomyces</taxon>
    </lineage>
</organism>
<keyword evidence="3" id="KW-0004">4Fe-4S</keyword>
<dbReference type="PROSITE" id="PS00764">
    <property type="entry name" value="ENDONUCLEASE_III_1"/>
    <property type="match status" value="1"/>
</dbReference>
<dbReference type="EC" id="3.2.2.-" evidence="13"/>
<comment type="similarity">
    <text evidence="2 13">Belongs to the Nth/MutY family.</text>
</comment>
<comment type="cofactor">
    <cofactor evidence="1">
        <name>[4Fe-4S] cluster</name>
        <dbReference type="ChEBI" id="CHEBI:49883"/>
    </cofactor>
</comment>